<dbReference type="OrthoDB" id="4338502at2"/>
<name>A0A4Z0GVG2_9ACTN</name>
<dbReference type="EMBL" id="SRID01000219">
    <property type="protein sequence ID" value="TGB01561.1"/>
    <property type="molecule type" value="Genomic_DNA"/>
</dbReference>
<evidence type="ECO:0000313" key="3">
    <source>
        <dbReference type="Proteomes" id="UP000297948"/>
    </source>
</evidence>
<comment type="caution">
    <text evidence="2">The sequence shown here is derived from an EMBL/GenBank/DDBJ whole genome shotgun (WGS) entry which is preliminary data.</text>
</comment>
<gene>
    <name evidence="2" type="ORF">E4099_21000</name>
</gene>
<protein>
    <submittedName>
        <fullName evidence="2">Uncharacterized protein</fullName>
    </submittedName>
</protein>
<evidence type="ECO:0000256" key="1">
    <source>
        <dbReference type="SAM" id="MobiDB-lite"/>
    </source>
</evidence>
<dbReference type="RefSeq" id="WP_135340643.1">
    <property type="nucleotide sequence ID" value="NZ_JBHLTX010000058.1"/>
</dbReference>
<accession>A0A4Z0GVG2</accession>
<proteinExistence type="predicted"/>
<sequence length="127" mass="13455">MSTLMISRPTCGLYEDMEEEDYGMGPTEGPEPGDALIALPPYMLRESMTAPAPTGRAPRILVGAPAQPGARARCKTCGRNFEDCGCGQGSTAHAYTDKDLDDLNQGLEKPYDGDDDEVSSALPPTGT</sequence>
<dbReference type="Proteomes" id="UP000297948">
    <property type="component" value="Unassembled WGS sequence"/>
</dbReference>
<organism evidence="2 3">
    <name type="scientific">Streptomyces palmae</name>
    <dbReference type="NCBI Taxonomy" id="1701085"/>
    <lineage>
        <taxon>Bacteria</taxon>
        <taxon>Bacillati</taxon>
        <taxon>Actinomycetota</taxon>
        <taxon>Actinomycetes</taxon>
        <taxon>Kitasatosporales</taxon>
        <taxon>Streptomycetaceae</taxon>
        <taxon>Streptomyces</taxon>
    </lineage>
</organism>
<reference evidence="2 3" key="1">
    <citation type="submission" date="2019-03" db="EMBL/GenBank/DDBJ databases">
        <authorList>
            <person name="Gonzalez-Pimentel J.L."/>
        </authorList>
    </citation>
    <scope>NUCLEOTIDE SEQUENCE [LARGE SCALE GENOMIC DNA]</scope>
    <source>
        <strain evidence="2 3">JCM 31289</strain>
    </source>
</reference>
<dbReference type="AlphaFoldDB" id="A0A4Z0GVG2"/>
<feature type="region of interest" description="Disordered" evidence="1">
    <location>
        <begin position="92"/>
        <end position="127"/>
    </location>
</feature>
<keyword evidence="3" id="KW-1185">Reference proteome</keyword>
<evidence type="ECO:0000313" key="2">
    <source>
        <dbReference type="EMBL" id="TGB01561.1"/>
    </source>
</evidence>